<accession>A0AA38RR02</accession>
<dbReference type="PANTHER" id="PTHR33112:SF16">
    <property type="entry name" value="HETEROKARYON INCOMPATIBILITY DOMAIN-CONTAINING PROTEIN"/>
    <property type="match status" value="1"/>
</dbReference>
<proteinExistence type="predicted"/>
<name>A0AA38RR02_9PEZI</name>
<evidence type="ECO:0000313" key="3">
    <source>
        <dbReference type="Proteomes" id="UP001174694"/>
    </source>
</evidence>
<gene>
    <name evidence="2" type="ORF">NKR23_g8379</name>
</gene>
<dbReference type="PANTHER" id="PTHR33112">
    <property type="entry name" value="DOMAIN PROTEIN, PUTATIVE-RELATED"/>
    <property type="match status" value="1"/>
</dbReference>
<comment type="caution">
    <text evidence="2">The sequence shown here is derived from an EMBL/GenBank/DDBJ whole genome shotgun (WGS) entry which is preliminary data.</text>
</comment>
<evidence type="ECO:0000259" key="1">
    <source>
        <dbReference type="Pfam" id="PF06985"/>
    </source>
</evidence>
<sequence length="650" mass="72705">MEELSVKCNVCRDLEDYGLVIPLEKLKENVADCDGCALLNNVVKDHESIDLVEKLETLVDSSFYVFLRDKRENSLGAFELYTHKGQPTKWKKIGPGREVSVDSSSDQCISLARRWLDTCRKTHDLCRRPADSPLPTRVIDVGSSPGDTPRLFITEGGIGDYVALSHCWGGSKPLVTKGATLEAHMERLDFTASSKTFQDAVNVTRRLGIRHLWIDSLCIIQDSTEDWAQEAGKMSEVYNNATMTLSADSAADSSYGLFPREEDRKALQATRHIPAKSPNGTEGNVVYVRKHSKDPFRTGSCAHGQSEALEPRLKSRGWVLQEELLSPRILHFRKEELSWICSACTRCECRIRPGLPIPRTFRPAMKPAKPLEPSYDAFHLYGEWPATVMDYTRRNLSVTSDRLAALSGLAGWMERATGDDYFVGLWGFDLAFEFLWYSAYDPKQEEAAPTPTRLPHPYAPTWSWASITGPVGYYGRMGDGTVGSVEPLLEVLDLRTAPVGPNRFGPVRMGPLQIAARVLPVRWEVATRRFIPEVDLVSDLDPEFLRVSLDVPDEGPPDDQEAADELQYALVLAGRWRSPEGITVVADQAVCLLVRQLSTEEDHQRVFESVLLSAKLMSMADTFYRVGLVRSAGSIDAWTTNVRELEIHVL</sequence>
<dbReference type="InterPro" id="IPR010730">
    <property type="entry name" value="HET"/>
</dbReference>
<dbReference type="Proteomes" id="UP001174694">
    <property type="component" value="Unassembled WGS sequence"/>
</dbReference>
<organism evidence="2 3">
    <name type="scientific">Pleurostoma richardsiae</name>
    <dbReference type="NCBI Taxonomy" id="41990"/>
    <lineage>
        <taxon>Eukaryota</taxon>
        <taxon>Fungi</taxon>
        <taxon>Dikarya</taxon>
        <taxon>Ascomycota</taxon>
        <taxon>Pezizomycotina</taxon>
        <taxon>Sordariomycetes</taxon>
        <taxon>Sordariomycetidae</taxon>
        <taxon>Calosphaeriales</taxon>
        <taxon>Pleurostomataceae</taxon>
        <taxon>Pleurostoma</taxon>
    </lineage>
</organism>
<dbReference type="EMBL" id="JANBVO010000029">
    <property type="protein sequence ID" value="KAJ9138686.1"/>
    <property type="molecule type" value="Genomic_DNA"/>
</dbReference>
<keyword evidence="3" id="KW-1185">Reference proteome</keyword>
<protein>
    <submittedName>
        <fullName evidence="2">HET-domain-containing protein</fullName>
    </submittedName>
</protein>
<evidence type="ECO:0000313" key="2">
    <source>
        <dbReference type="EMBL" id="KAJ9138686.1"/>
    </source>
</evidence>
<feature type="domain" description="Heterokaryon incompatibility" evidence="1">
    <location>
        <begin position="161"/>
        <end position="322"/>
    </location>
</feature>
<dbReference type="Pfam" id="PF06985">
    <property type="entry name" value="HET"/>
    <property type="match status" value="1"/>
</dbReference>
<reference evidence="2" key="1">
    <citation type="submission" date="2022-07" db="EMBL/GenBank/DDBJ databases">
        <title>Fungi with potential for degradation of polypropylene.</title>
        <authorList>
            <person name="Gostincar C."/>
        </authorList>
    </citation>
    <scope>NUCLEOTIDE SEQUENCE</scope>
    <source>
        <strain evidence="2">EXF-13308</strain>
    </source>
</reference>
<dbReference type="AlphaFoldDB" id="A0AA38RR02"/>